<sequence length="552" mass="64214">MDNSFNGFYDDCTNSYPLTNPTWPTDEQFYPQHISSSNTQVYPHQQLSTDLTDNNFKGFYDDCTNSYPLTNLTWSNFTDEQLYLEHTSSFNTQVNPYQQPSTDLTSSNATTQSDIPNTIDLTKKRERKRKQDADSQARSREYNLKIKKYYEFNDKLINGLKKEYINGADFEYIAKRILKEYVCLPAKERFTQKLKVVSQIVSTIAFAANTCITVTTVTTVTTTDSVNSDPFFPYRYIYDEPLDDFTILQYQQPQICTLLNEQNSSFIQSSSISKPLAPVTQPITTLQNQILPIPINEFNKEPNESWLTQNWNQNSRSTEPSVQQTSGEMDSSGSSSGKAANIGARKRKKGKKRRRNADNDEEKPLYVRRYACISESEEEANLFLHENYKCRDARKQREGSATCLTNEASKTKIWRTLSKHYQSYFFAAIIIKKSKKNQRTDLNIHEFKIYKKRYYDNSGNFERIQLLYLKEVVALLLETKIDGDVFVQKQRQIFGGVDYYKRFDAIIQKIVYKYYANEDYCSLIITLFQQHTNSEHTRAISKKRCLSSGERF</sequence>
<proteinExistence type="predicted"/>
<evidence type="ECO:0000313" key="1">
    <source>
        <dbReference type="Proteomes" id="UP000887580"/>
    </source>
</evidence>
<name>A0AC35GS92_9BILA</name>
<organism evidence="1 2">
    <name type="scientific">Panagrolaimus sp. PS1159</name>
    <dbReference type="NCBI Taxonomy" id="55785"/>
    <lineage>
        <taxon>Eukaryota</taxon>
        <taxon>Metazoa</taxon>
        <taxon>Ecdysozoa</taxon>
        <taxon>Nematoda</taxon>
        <taxon>Chromadorea</taxon>
        <taxon>Rhabditida</taxon>
        <taxon>Tylenchina</taxon>
        <taxon>Panagrolaimomorpha</taxon>
        <taxon>Panagrolaimoidea</taxon>
        <taxon>Panagrolaimidae</taxon>
        <taxon>Panagrolaimus</taxon>
    </lineage>
</organism>
<dbReference type="WBParaSite" id="PS1159_v2.g815.t1">
    <property type="protein sequence ID" value="PS1159_v2.g815.t1"/>
    <property type="gene ID" value="PS1159_v2.g815"/>
</dbReference>
<reference evidence="2" key="1">
    <citation type="submission" date="2022-11" db="UniProtKB">
        <authorList>
            <consortium name="WormBaseParasite"/>
        </authorList>
    </citation>
    <scope>IDENTIFICATION</scope>
</reference>
<evidence type="ECO:0000313" key="2">
    <source>
        <dbReference type="WBParaSite" id="PS1159_v2.g815.t1"/>
    </source>
</evidence>
<protein>
    <submittedName>
        <fullName evidence="2">Uncharacterized protein</fullName>
    </submittedName>
</protein>
<dbReference type="Proteomes" id="UP000887580">
    <property type="component" value="Unplaced"/>
</dbReference>
<accession>A0AC35GS92</accession>